<dbReference type="InterPro" id="IPR014031">
    <property type="entry name" value="Ketoacyl_synth_C"/>
</dbReference>
<dbReference type="SUPFAM" id="SSF53901">
    <property type="entry name" value="Thiolase-like"/>
    <property type="match status" value="1"/>
</dbReference>
<dbReference type="Pfam" id="PF00550">
    <property type="entry name" value="PP-binding"/>
    <property type="match status" value="1"/>
</dbReference>
<dbReference type="GO" id="GO:0005737">
    <property type="term" value="C:cytoplasm"/>
    <property type="evidence" value="ECO:0007669"/>
    <property type="project" value="TreeGrafter"/>
</dbReference>
<dbReference type="InterPro" id="IPR020803">
    <property type="entry name" value="MeTfrase_dom"/>
</dbReference>
<dbReference type="GO" id="GO:0006633">
    <property type="term" value="P:fatty acid biosynthetic process"/>
    <property type="evidence" value="ECO:0007669"/>
    <property type="project" value="InterPro"/>
</dbReference>
<dbReference type="GO" id="GO:0005886">
    <property type="term" value="C:plasma membrane"/>
    <property type="evidence" value="ECO:0007669"/>
    <property type="project" value="TreeGrafter"/>
</dbReference>
<dbReference type="SUPFAM" id="SSF53335">
    <property type="entry name" value="S-adenosyl-L-methionine-dependent methyltransferases"/>
    <property type="match status" value="1"/>
</dbReference>
<dbReference type="InterPro" id="IPR049490">
    <property type="entry name" value="C883_1060-like_KR_N"/>
</dbReference>
<dbReference type="FunFam" id="3.40.366.10:FF:000002">
    <property type="entry name" value="Probable polyketide synthase 2"/>
    <property type="match status" value="1"/>
</dbReference>
<keyword evidence="1" id="KW-0596">Phosphopantetheine</keyword>
<dbReference type="InterPro" id="IPR009081">
    <property type="entry name" value="PP-bd_ACP"/>
</dbReference>
<dbReference type="CDD" id="cd02440">
    <property type="entry name" value="AdoMet_MTases"/>
    <property type="match status" value="1"/>
</dbReference>
<evidence type="ECO:0000256" key="2">
    <source>
        <dbReference type="ARBA" id="ARBA00022553"/>
    </source>
</evidence>
<dbReference type="SUPFAM" id="SSF52151">
    <property type="entry name" value="FabD/lysophospholipase-like"/>
    <property type="match status" value="1"/>
</dbReference>
<dbReference type="Pfam" id="PF02801">
    <property type="entry name" value="Ketoacyl-synt_C"/>
    <property type="match status" value="1"/>
</dbReference>
<dbReference type="Pfam" id="PF08242">
    <property type="entry name" value="Methyltransf_12"/>
    <property type="match status" value="1"/>
</dbReference>
<dbReference type="Pfam" id="PF22621">
    <property type="entry name" value="CurL-like_PKS_C"/>
    <property type="match status" value="1"/>
</dbReference>
<dbReference type="Proteomes" id="UP000183940">
    <property type="component" value="Unassembled WGS sequence"/>
</dbReference>
<dbReference type="InterPro" id="IPR018201">
    <property type="entry name" value="Ketoacyl_synth_AS"/>
</dbReference>
<dbReference type="SMART" id="SM00827">
    <property type="entry name" value="PKS_AT"/>
    <property type="match status" value="1"/>
</dbReference>
<dbReference type="PANTHER" id="PTHR43775:SF37">
    <property type="entry name" value="SI:DKEY-61P9.11"/>
    <property type="match status" value="1"/>
</dbReference>
<keyword evidence="3" id="KW-0808">Transferase</keyword>
<dbReference type="InterPro" id="IPR050091">
    <property type="entry name" value="PKS_NRPS_Biosynth_Enz"/>
</dbReference>
<dbReference type="InterPro" id="IPR020841">
    <property type="entry name" value="PKS_Beta-ketoAc_synthase_dom"/>
</dbReference>
<dbReference type="InterPro" id="IPR016039">
    <property type="entry name" value="Thiolase-like"/>
</dbReference>
<dbReference type="SUPFAM" id="SSF51735">
    <property type="entry name" value="NAD(P)-binding Rossmann-fold domains"/>
    <property type="match status" value="2"/>
</dbReference>
<dbReference type="SMART" id="SM00823">
    <property type="entry name" value="PKS_PP"/>
    <property type="match status" value="1"/>
</dbReference>
<dbReference type="InterPro" id="IPR001227">
    <property type="entry name" value="Ac_transferase_dom_sf"/>
</dbReference>
<protein>
    <submittedName>
        <fullName evidence="7">Short-chain dehydrogenase</fullName>
    </submittedName>
</protein>
<organism evidence="7 8">
    <name type="scientific">Roseofilum reptotaenium AO1-A</name>
    <dbReference type="NCBI Taxonomy" id="1925591"/>
    <lineage>
        <taxon>Bacteria</taxon>
        <taxon>Bacillati</taxon>
        <taxon>Cyanobacteriota</taxon>
        <taxon>Cyanophyceae</taxon>
        <taxon>Desertifilales</taxon>
        <taxon>Desertifilaceae</taxon>
        <taxon>Roseofilum</taxon>
    </lineage>
</organism>
<dbReference type="GO" id="GO:0004315">
    <property type="term" value="F:3-oxoacyl-[acyl-carrier-protein] synthase activity"/>
    <property type="evidence" value="ECO:0007669"/>
    <property type="project" value="InterPro"/>
</dbReference>
<dbReference type="Gene3D" id="3.30.70.250">
    <property type="entry name" value="Malonyl-CoA ACP transacylase, ACP-binding"/>
    <property type="match status" value="1"/>
</dbReference>
<evidence type="ECO:0000256" key="1">
    <source>
        <dbReference type="ARBA" id="ARBA00022450"/>
    </source>
</evidence>
<dbReference type="Gene3D" id="3.40.50.150">
    <property type="entry name" value="Vaccinia Virus protein VP39"/>
    <property type="match status" value="1"/>
</dbReference>
<dbReference type="Gene3D" id="3.30.70.3290">
    <property type="match status" value="1"/>
</dbReference>
<dbReference type="SMART" id="SM00828">
    <property type="entry name" value="PKS_MT"/>
    <property type="match status" value="1"/>
</dbReference>
<evidence type="ECO:0000256" key="4">
    <source>
        <dbReference type="ARBA" id="ARBA00023268"/>
    </source>
</evidence>
<dbReference type="SMART" id="SM00822">
    <property type="entry name" value="PKS_KR"/>
    <property type="match status" value="1"/>
</dbReference>
<dbReference type="GO" id="GO:0071770">
    <property type="term" value="P:DIM/DIP cell wall layer assembly"/>
    <property type="evidence" value="ECO:0007669"/>
    <property type="project" value="TreeGrafter"/>
</dbReference>
<proteinExistence type="predicted"/>
<dbReference type="CDD" id="cd08955">
    <property type="entry name" value="KR_2_FAS_SDR_x"/>
    <property type="match status" value="1"/>
</dbReference>
<accession>A0A1L9QP69</accession>
<dbReference type="Pfam" id="PF00109">
    <property type="entry name" value="ketoacyl-synt"/>
    <property type="match status" value="1"/>
</dbReference>
<keyword evidence="4" id="KW-0511">Multifunctional enzyme</keyword>
<dbReference type="Pfam" id="PF21394">
    <property type="entry name" value="Beta-ketacyl_N"/>
    <property type="match status" value="1"/>
</dbReference>
<keyword evidence="8" id="KW-1185">Reference proteome</keyword>
<dbReference type="InterPro" id="IPR016035">
    <property type="entry name" value="Acyl_Trfase/lysoPLipase"/>
</dbReference>
<reference evidence="7" key="1">
    <citation type="submission" date="2016-10" db="EMBL/GenBank/DDBJ databases">
        <title>CRISPR-Cas defence system in Roseofilum reptotaenium: evidence of a bacteriophage-cyanobacterium arms race in the coral black band disease.</title>
        <authorList>
            <person name="Buerger P."/>
            <person name="Wood-Charlson E.M."/>
            <person name="Weynberg K.D."/>
            <person name="Willis B."/>
            <person name="Van Oppen M.J."/>
        </authorList>
    </citation>
    <scope>NUCLEOTIDE SEQUENCE [LARGE SCALE GENOMIC DNA]</scope>
    <source>
        <strain evidence="7">AO1-A</strain>
    </source>
</reference>
<dbReference type="GO" id="GO:0031177">
    <property type="term" value="F:phosphopantetheine binding"/>
    <property type="evidence" value="ECO:0007669"/>
    <property type="project" value="InterPro"/>
</dbReference>
<sequence>MSINSGKSESALKRALRAVEDMQSKLEAMDYARREAIAIIGMGCRFPGGVSSPETFWHLLSEGTDAITEIPQDRWNIDEYYDPDPEAPGKMYTRYGGFIEELKGFDPGFFGISGKEATFLDPQQRLLLEVAWESLEQAAINPEHLEKSLTGVFVGISGNDYTQIAGSNIEEINPYLASGNAHSSASGRLSYVLGLTGPNVAVDTACSSSLVTVHLACMSLRNQECNLALAGGVNRLISPLTHINHSRARMLSADGRCKAFDDSADGFVRSEGCGMVVLKRLSDAVRDRDNILAVIRGTALNQDGHTSGLTVPNGPSQQAVIRKALENGQIDPSEVSYIETHGTGTSLGDPIEAGALGAVFGSSHSPENPLRIGSVKTNFGHAEAAAGIAGLIKVVLQLQHQTIVPHLHCHQPSSKIDWQHFPLQVPMQLTPWSVGDKQRRLAGVSSFGFSGTNAHLVVEEAPVSLTETRKEEPKSPYYLLTLSAKSELALNNLVRCYQSHLATHPELELSDIAYTTNIGRSHLNYRLSLIASNHSELSEQLRQFPNAEGIGMFVGEGASQGNSPKIAFLFTGQGSQSLHMGKSLYETQPVFRQACEECDQILRDELEYSILDVISGKSSQGTEDSLLNQTAYTQPALFVIEYALCQLWQSWGVQPQGVMGHSVGEYVAATIAGVLSLAEGLKLIAARGRLMQQLPSGGGMISVMTSESKVRDRISPYAEQVAIAAINGPESVVISGENEALQAIATTLESEGIKTKPLVVSHAFHSPLMEPMLNEFAGIARQIQYKKPQLPLISNVTGKRADSSITTPEYWVNHVRQPVRFADSMQTLYQEGYEIFLEIGPKPILLGMGRQCLPPDWGIWLPSLRPGVEDGQQMLSSLAQLYIRGIEVDWLGVHRHSARQKVALPTYPFERKNYWIEVKEEKRDRSNLASSPILNLIDRGEVQDLIEELNLAAIFSAEEAEVLPKVLSLLIDRHQNHLQFKGNIVHDYYNSAIALTQETRDTGAVQQRSLQFLTFGIFPEIVPDFSWVKLCVTPDLERDPLYPMALKAQEKLRELCFSQVDFSACQTVLDFGCGYGSDIISLGQKHPHLQLNGYTISSEQAKFATQQVKGYGLEKQIKVFNRDSSKDEFPNHYDLVFGFEVAHHIKEKSNLFSNISRHMCENGWLVLADFIAHGEVDIDHEETSSYFITKHHWVEQLSQHQLQLTGFIDVSREIANFLYAPDFEEILHELYAENPDDNVRAAFQSYNQLGKLLERKLGSYVLLTARKCETRSLEELRLLNQDAFNHPVVYSEVEPEEWVYGLSWERDEITPRDGEREPVGKWLILANKPEIRQPSAPFLSDSCIWVSPGLTYQQLEDRDYQINPQEPDHFHQLLKAVNRPESPLQGVIHLWSVQTSIDELDASQELSCLSTLYLVQALVSQTQWSGRLLLVTQGAQAVDRDSWVQNPQQASLWGLGKAIALEHPELQCQCIDLDPKIEVSQSLPFLATELCHPDEENQIAFRNRVRYVPRLVHRRKYSESEAQTSLTLRSDATYLITGGLGGLGLNVAQSMVKQGAKSLVLTGRNLPSAQAKEIITQLKENGVQVSVIQGDISRREDIALILAQIESSLPPLKGLVHAAGVLEDGVMQNMSKAQLTKVMAPKVQGSWYLHELTQKMTLDFWICFSSIASLFGSLGQGNYAAANAFMDGLAHYRWGLGLPGLSINWGVWGQSGMAARLSQEQQERIKMSGMGVMLPEKSLQVLSELWSEASGQVAVFSVNWSEIFANLPSGVNLPVLQNFESGRSTLEPELSLLESLKSASAPEQKTLLIDYLQHQVARVLEMPVTQMDIHQSLTMMGVDSLMAVELRNRFNTQLKVDVPITRFIEGVTIATLSVEIEEQIFAEADLGDRPFSDPIADNSVNRIQGTL</sequence>
<dbReference type="SUPFAM" id="SSF55048">
    <property type="entry name" value="Probable ACP-binding domain of malonyl-CoA ACP transacylase"/>
    <property type="match status" value="1"/>
</dbReference>
<dbReference type="InterPro" id="IPR057326">
    <property type="entry name" value="KR_dom"/>
</dbReference>
<comment type="caution">
    <text evidence="7">The sequence shown here is derived from an EMBL/GenBank/DDBJ whole genome shotgun (WGS) entry which is preliminary data.</text>
</comment>
<dbReference type="Gene3D" id="3.40.366.10">
    <property type="entry name" value="Malonyl-Coenzyme A Acyl Carrier Protein, domain 2"/>
    <property type="match status" value="1"/>
</dbReference>
<gene>
    <name evidence="7" type="ORF">BI308_16390</name>
</gene>
<dbReference type="STRING" id="1925591.BI308_16390"/>
<evidence type="ECO:0000313" key="7">
    <source>
        <dbReference type="EMBL" id="OJJ24488.1"/>
    </source>
</evidence>
<dbReference type="InterPro" id="IPR014030">
    <property type="entry name" value="Ketoacyl_synth_N"/>
</dbReference>
<dbReference type="EMBL" id="MLAW01000030">
    <property type="protein sequence ID" value="OJJ24488.1"/>
    <property type="molecule type" value="Genomic_DNA"/>
</dbReference>
<dbReference type="SUPFAM" id="SSF47336">
    <property type="entry name" value="ACP-like"/>
    <property type="match status" value="1"/>
</dbReference>
<dbReference type="PROSITE" id="PS50075">
    <property type="entry name" value="CARRIER"/>
    <property type="match status" value="1"/>
</dbReference>
<dbReference type="GO" id="GO:0004312">
    <property type="term" value="F:fatty acid synthase activity"/>
    <property type="evidence" value="ECO:0007669"/>
    <property type="project" value="TreeGrafter"/>
</dbReference>
<dbReference type="PROSITE" id="PS00606">
    <property type="entry name" value="KS3_1"/>
    <property type="match status" value="1"/>
</dbReference>
<evidence type="ECO:0000256" key="3">
    <source>
        <dbReference type="ARBA" id="ARBA00022679"/>
    </source>
</evidence>
<feature type="domain" description="Carrier" evidence="5">
    <location>
        <begin position="1803"/>
        <end position="1880"/>
    </location>
</feature>
<dbReference type="PROSITE" id="PS52004">
    <property type="entry name" value="KS3_2"/>
    <property type="match status" value="1"/>
</dbReference>
<dbReference type="InterPro" id="IPR029063">
    <property type="entry name" value="SAM-dependent_MTases_sf"/>
</dbReference>
<dbReference type="Gene3D" id="1.10.1200.10">
    <property type="entry name" value="ACP-like"/>
    <property type="match status" value="1"/>
</dbReference>
<dbReference type="InterPro" id="IPR006162">
    <property type="entry name" value="Ppantetheine_attach_site"/>
</dbReference>
<dbReference type="SMART" id="SM00825">
    <property type="entry name" value="PKS_KS"/>
    <property type="match status" value="1"/>
</dbReference>
<evidence type="ECO:0000259" key="5">
    <source>
        <dbReference type="PROSITE" id="PS50075"/>
    </source>
</evidence>
<dbReference type="Pfam" id="PF00698">
    <property type="entry name" value="Acyl_transf_1"/>
    <property type="match status" value="1"/>
</dbReference>
<name>A0A1L9QP69_9CYAN</name>
<dbReference type="Gene3D" id="3.40.47.10">
    <property type="match status" value="1"/>
</dbReference>
<evidence type="ECO:0000313" key="8">
    <source>
        <dbReference type="Proteomes" id="UP000183940"/>
    </source>
</evidence>
<dbReference type="Gene3D" id="3.40.50.720">
    <property type="entry name" value="NAD(P)-binding Rossmann-like Domain"/>
    <property type="match status" value="1"/>
</dbReference>
<dbReference type="InterPro" id="IPR016036">
    <property type="entry name" value="Malonyl_transacylase_ACP-bd"/>
</dbReference>
<evidence type="ECO:0000259" key="6">
    <source>
        <dbReference type="PROSITE" id="PS52004"/>
    </source>
</evidence>
<dbReference type="InterPro" id="IPR020806">
    <property type="entry name" value="PKS_PP-bd"/>
</dbReference>
<keyword evidence="2" id="KW-0597">Phosphoprotein</keyword>
<dbReference type="PANTHER" id="PTHR43775">
    <property type="entry name" value="FATTY ACID SYNTHASE"/>
    <property type="match status" value="1"/>
</dbReference>
<dbReference type="Pfam" id="PF08659">
    <property type="entry name" value="KR"/>
    <property type="match status" value="1"/>
</dbReference>
<dbReference type="InterPro" id="IPR036736">
    <property type="entry name" value="ACP-like_sf"/>
</dbReference>
<dbReference type="InterPro" id="IPR013968">
    <property type="entry name" value="PKS_KR"/>
</dbReference>
<dbReference type="FunFam" id="3.40.47.10:FF:000019">
    <property type="entry name" value="Polyketide synthase type I"/>
    <property type="match status" value="1"/>
</dbReference>
<dbReference type="InterPro" id="IPR036291">
    <property type="entry name" value="NAD(P)-bd_dom_sf"/>
</dbReference>
<feature type="domain" description="Ketosynthase family 3 (KS3)" evidence="6">
    <location>
        <begin position="34"/>
        <end position="460"/>
    </location>
</feature>
<dbReference type="InterPro" id="IPR014043">
    <property type="entry name" value="Acyl_transferase_dom"/>
</dbReference>
<dbReference type="PROSITE" id="PS00012">
    <property type="entry name" value="PHOSPHOPANTETHEINE"/>
    <property type="match status" value="1"/>
</dbReference>
<dbReference type="CDD" id="cd00833">
    <property type="entry name" value="PKS"/>
    <property type="match status" value="1"/>
</dbReference>
<dbReference type="InterPro" id="IPR013217">
    <property type="entry name" value="Methyltransf_12"/>
</dbReference>